<dbReference type="AlphaFoldDB" id="A0A9P9ASL1"/>
<dbReference type="EMBL" id="JAGPYM010000002">
    <property type="protein sequence ID" value="KAH6898412.1"/>
    <property type="molecule type" value="Genomic_DNA"/>
</dbReference>
<accession>A0A9P9ASL1</accession>
<comment type="caution">
    <text evidence="2">The sequence shown here is derived from an EMBL/GenBank/DDBJ whole genome shotgun (WGS) entry which is preliminary data.</text>
</comment>
<dbReference type="OrthoDB" id="4794810at2759"/>
<name>A0A9P9ASL1_9HYPO</name>
<sequence>MTSMLRTWAELQHVTPIPAGVPASKAVQMLHDHEFFLHCDPHMVNFTKLVDPKEASAPPPEDREVHPISPPVVFSVTDRVHTLPAGLWDSDVVSTYEFFDLEDGLFVRLQSPLSVVMETVWYVRESEDGSLWLVEDVIIKCSRLLIGVVKGTCESGWKDIHKKMVEKIKEL</sequence>
<dbReference type="Pfam" id="PF23155">
    <property type="entry name" value="DUF7053"/>
    <property type="match status" value="1"/>
</dbReference>
<feature type="domain" description="DUF7053" evidence="1">
    <location>
        <begin position="11"/>
        <end position="169"/>
    </location>
</feature>
<evidence type="ECO:0000313" key="2">
    <source>
        <dbReference type="EMBL" id="KAH6898412.1"/>
    </source>
</evidence>
<dbReference type="Proteomes" id="UP000777438">
    <property type="component" value="Unassembled WGS sequence"/>
</dbReference>
<reference evidence="2 3" key="1">
    <citation type="journal article" date="2021" name="Nat. Commun.">
        <title>Genetic determinants of endophytism in the Arabidopsis root mycobiome.</title>
        <authorList>
            <person name="Mesny F."/>
            <person name="Miyauchi S."/>
            <person name="Thiergart T."/>
            <person name="Pickel B."/>
            <person name="Atanasova L."/>
            <person name="Karlsson M."/>
            <person name="Huettel B."/>
            <person name="Barry K.W."/>
            <person name="Haridas S."/>
            <person name="Chen C."/>
            <person name="Bauer D."/>
            <person name="Andreopoulos W."/>
            <person name="Pangilinan J."/>
            <person name="LaButti K."/>
            <person name="Riley R."/>
            <person name="Lipzen A."/>
            <person name="Clum A."/>
            <person name="Drula E."/>
            <person name="Henrissat B."/>
            <person name="Kohler A."/>
            <person name="Grigoriev I.V."/>
            <person name="Martin F.M."/>
            <person name="Hacquard S."/>
        </authorList>
    </citation>
    <scope>NUCLEOTIDE SEQUENCE [LARGE SCALE GENOMIC DNA]</scope>
    <source>
        <strain evidence="2 3">MPI-CAGE-CH-0241</strain>
    </source>
</reference>
<protein>
    <recommendedName>
        <fullName evidence="1">DUF7053 domain-containing protein</fullName>
    </recommendedName>
</protein>
<keyword evidence="3" id="KW-1185">Reference proteome</keyword>
<dbReference type="InterPro" id="IPR055481">
    <property type="entry name" value="DUF7053"/>
</dbReference>
<organism evidence="2 3">
    <name type="scientific">Thelonectria olida</name>
    <dbReference type="NCBI Taxonomy" id="1576542"/>
    <lineage>
        <taxon>Eukaryota</taxon>
        <taxon>Fungi</taxon>
        <taxon>Dikarya</taxon>
        <taxon>Ascomycota</taxon>
        <taxon>Pezizomycotina</taxon>
        <taxon>Sordariomycetes</taxon>
        <taxon>Hypocreomycetidae</taxon>
        <taxon>Hypocreales</taxon>
        <taxon>Nectriaceae</taxon>
        <taxon>Thelonectria</taxon>
    </lineage>
</organism>
<dbReference type="PANTHER" id="PTHR38117">
    <property type="entry name" value="NACHT AND WD40 DOMAIN PROTEIN"/>
    <property type="match status" value="1"/>
</dbReference>
<evidence type="ECO:0000259" key="1">
    <source>
        <dbReference type="Pfam" id="PF23155"/>
    </source>
</evidence>
<dbReference type="PANTHER" id="PTHR38117:SF1">
    <property type="entry name" value="DUF3074 DOMAIN-CONTAINING PROTEIN"/>
    <property type="match status" value="1"/>
</dbReference>
<proteinExistence type="predicted"/>
<gene>
    <name evidence="2" type="ORF">B0T10DRAFT_472560</name>
</gene>
<evidence type="ECO:0000313" key="3">
    <source>
        <dbReference type="Proteomes" id="UP000777438"/>
    </source>
</evidence>